<dbReference type="Proteomes" id="UP000292362">
    <property type="component" value="Unassembled WGS sequence"/>
</dbReference>
<evidence type="ECO:0000313" key="1">
    <source>
        <dbReference type="EMBL" id="TBU01267.1"/>
    </source>
</evidence>
<dbReference type="EMBL" id="PITJ01000757">
    <property type="protein sequence ID" value="TBU01267.1"/>
    <property type="molecule type" value="Genomic_DNA"/>
</dbReference>
<dbReference type="AlphaFoldDB" id="A0A4Q9L1L6"/>
<sequence length="175" mass="20804">MSNSNVNIEKSSKEKLSSTVSIIIFKMELKSILNHLSKTYFIYMKNIIRIRNNEISGLDAVTSYNVMCILLRTAKYKLDILNNFLRPNYAINYAINYAYKRKLNSNTEILFVNVKDIPSAFLNREMVLFEMIVEFRRKVTEESQYKLINILNEIIKNWYQTIQYDYRTLKKLCQP</sequence>
<accession>A0A4Q9L1L6</accession>
<dbReference type="VEuPathDB" id="MicrosporidiaDB:CWI37_0757p0010"/>
<evidence type="ECO:0000313" key="2">
    <source>
        <dbReference type="Proteomes" id="UP000292362"/>
    </source>
</evidence>
<gene>
    <name evidence="1" type="ORF">CWI37_0757p0010</name>
</gene>
<proteinExistence type="predicted"/>
<organism evidence="1 2">
    <name type="scientific">Hamiltosporidium tvaerminnensis</name>
    <dbReference type="NCBI Taxonomy" id="1176355"/>
    <lineage>
        <taxon>Eukaryota</taxon>
        <taxon>Fungi</taxon>
        <taxon>Fungi incertae sedis</taxon>
        <taxon>Microsporidia</taxon>
        <taxon>Dubosqiidae</taxon>
        <taxon>Hamiltosporidium</taxon>
    </lineage>
</organism>
<comment type="caution">
    <text evidence="1">The sequence shown here is derived from an EMBL/GenBank/DDBJ whole genome shotgun (WGS) entry which is preliminary data.</text>
</comment>
<protein>
    <submittedName>
        <fullName evidence="1">Uncharacterized protein</fullName>
    </submittedName>
</protein>
<name>A0A4Q9L1L6_9MICR</name>
<reference evidence="1 2" key="1">
    <citation type="submission" date="2017-12" db="EMBL/GenBank/DDBJ databases">
        <authorList>
            <person name="Pombert J.-F."/>
            <person name="Haag K.L."/>
            <person name="Ebert D."/>
        </authorList>
    </citation>
    <scope>NUCLEOTIDE SEQUENCE [LARGE SCALE GENOMIC DNA]</scope>
    <source>
        <strain evidence="1">FI-OER-3-3</strain>
    </source>
</reference>